<dbReference type="GeneID" id="26907321"/>
<dbReference type="OrthoDB" id="273263at2759"/>
<reference evidence="1 2" key="1">
    <citation type="submission" date="2015-07" db="EMBL/GenBank/DDBJ databases">
        <title>High-quality genome of monoxenous trypanosomatid Leptomonas pyrrhocoris.</title>
        <authorList>
            <person name="Flegontov P."/>
            <person name="Butenko A."/>
            <person name="Firsov S."/>
            <person name="Vlcek C."/>
            <person name="Logacheva M.D."/>
            <person name="Field M."/>
            <person name="Filatov D."/>
            <person name="Flegontova O."/>
            <person name="Gerasimov E."/>
            <person name="Jackson A.P."/>
            <person name="Kelly S."/>
            <person name="Opperdoes F."/>
            <person name="O'Reilly A."/>
            <person name="Votypka J."/>
            <person name="Yurchenko V."/>
            <person name="Lukes J."/>
        </authorList>
    </citation>
    <scope>NUCLEOTIDE SEQUENCE [LARGE SCALE GENOMIC DNA]</scope>
    <source>
        <strain evidence="1">H10</strain>
    </source>
</reference>
<dbReference type="Proteomes" id="UP000037923">
    <property type="component" value="Unassembled WGS sequence"/>
</dbReference>
<keyword evidence="2" id="KW-1185">Reference proteome</keyword>
<dbReference type="OMA" id="FSAFCVD"/>
<protein>
    <submittedName>
        <fullName evidence="1">Uncharacterized protein</fullName>
    </submittedName>
</protein>
<dbReference type="RefSeq" id="XP_015656152.1">
    <property type="nucleotide sequence ID" value="XM_015805539.1"/>
</dbReference>
<dbReference type="EMBL" id="LGTL01000016">
    <property type="protein sequence ID" value="KPA77713.1"/>
    <property type="molecule type" value="Genomic_DNA"/>
</dbReference>
<sequence>MFTPAQVDQLFASTALTLRRSQVLFDERRTSVVSTATLPSTFCQSTVSAASTAVGAAAASAHSTSSSSSSFAETVRSLQSLGQFRAFVEAIAAMQTKVENELHTPSTALHQRRSKGHDFALLQSVTRGLRGATAALRSTSPVTAALWSGGAASDESEEALDEVQSSSVTSAATSSSAVGGLLSGRHPNVLSSGAQVTATLLFGALCVDVALAAPRAAPAIAADLLRVFASEPHAPDASSKESGPDSADAGVITITEWSREGSLRLRTLLQDVAALLPKGVMGRFVRRVADLLLQPSSLALLPRGGPSHLGCRQLSGGQFLLPLFDSYVLEHYPSTLASRWFLRPLQTTAQHLRADYYRSTPQFSLQCRWLLGLVFVLVRAYQAAAAVEASSSAAGRPLRTIIRVYDAWLMPLEKTFGHDAARHGMSTAFFENLVLPHSLLVRQLRSCKEGPRSPDTGGGDTAGGARAWSSLLHTAHYRLLMVAEKLARSEVAQVNGTSSTASRQRTYETLLRQNGGKVSVPLLQTLAEDRQLVLEATPSRSPDGHRLYRLHDGMPVSAGGAAKAVFVYVDDGALFTKVGRSRVFQRVKSVEDIFRSLP</sequence>
<name>A0A0M9FX10_LEPPY</name>
<organism evidence="1 2">
    <name type="scientific">Leptomonas pyrrhocoris</name>
    <name type="common">Firebug parasite</name>
    <dbReference type="NCBI Taxonomy" id="157538"/>
    <lineage>
        <taxon>Eukaryota</taxon>
        <taxon>Discoba</taxon>
        <taxon>Euglenozoa</taxon>
        <taxon>Kinetoplastea</taxon>
        <taxon>Metakinetoplastina</taxon>
        <taxon>Trypanosomatida</taxon>
        <taxon>Trypanosomatidae</taxon>
        <taxon>Leishmaniinae</taxon>
        <taxon>Leptomonas</taxon>
    </lineage>
</organism>
<comment type="caution">
    <text evidence="1">The sequence shown here is derived from an EMBL/GenBank/DDBJ whole genome shotgun (WGS) entry which is preliminary data.</text>
</comment>
<evidence type="ECO:0000313" key="2">
    <source>
        <dbReference type="Proteomes" id="UP000037923"/>
    </source>
</evidence>
<evidence type="ECO:0000313" key="1">
    <source>
        <dbReference type="EMBL" id="KPA77713.1"/>
    </source>
</evidence>
<proteinExistence type="predicted"/>
<gene>
    <name evidence="1" type="ORF">ABB37_07035</name>
</gene>
<dbReference type="VEuPathDB" id="TriTrypDB:LpyrH10_16_2170"/>
<accession>A0A0M9FX10</accession>
<dbReference type="AlphaFoldDB" id="A0A0M9FX10"/>